<dbReference type="PANTHER" id="PTHR42085:SF8">
    <property type="entry name" value="F-BOX DOMAIN-CONTAINING PROTEIN"/>
    <property type="match status" value="1"/>
</dbReference>
<accession>A0A4U7B6B6</accession>
<reference evidence="1 2" key="1">
    <citation type="submission" date="2018-02" db="EMBL/GenBank/DDBJ databases">
        <title>Draft genome sequences of Elsinoe sp., causing black scab on jojoba.</title>
        <authorList>
            <person name="Stodart B."/>
            <person name="Jeffress S."/>
            <person name="Ash G."/>
            <person name="Arun Chinnappa K."/>
        </authorList>
    </citation>
    <scope>NUCLEOTIDE SEQUENCE [LARGE SCALE GENOMIC DNA]</scope>
    <source>
        <strain evidence="1 2">Hillstone_2</strain>
    </source>
</reference>
<evidence type="ECO:0000313" key="1">
    <source>
        <dbReference type="EMBL" id="TKX26938.1"/>
    </source>
</evidence>
<name>A0A4U7B6B6_9PEZI</name>
<dbReference type="Proteomes" id="UP000308133">
    <property type="component" value="Unassembled WGS sequence"/>
</dbReference>
<dbReference type="PANTHER" id="PTHR42085">
    <property type="entry name" value="F-BOX DOMAIN-CONTAINING PROTEIN"/>
    <property type="match status" value="1"/>
</dbReference>
<evidence type="ECO:0000313" key="2">
    <source>
        <dbReference type="Proteomes" id="UP000308133"/>
    </source>
</evidence>
<proteinExistence type="predicted"/>
<dbReference type="AlphaFoldDB" id="A0A4U7B6B6"/>
<gene>
    <name evidence="1" type="ORF">C1H76_0692</name>
</gene>
<protein>
    <submittedName>
        <fullName evidence="1">Uncharacterized protein</fullName>
    </submittedName>
</protein>
<dbReference type="EMBL" id="PTQR01000009">
    <property type="protein sequence ID" value="TKX26938.1"/>
    <property type="molecule type" value="Genomic_DNA"/>
</dbReference>
<sequence length="310" mass="34935">MAPSRKRLKRGSYVHRTVAKLAIAPSEDDGEAVSASTKSNVCENAISYQFNNGGQSMTLSDSQGQYGAVFVGSKAPFTLQETVIESGPLKGRLAFVVDPIPHPENIFPLLQLPPELRQMIFREVLVSKHLIHIAGACFAKHGLWLCSGNPGLNSALLTVNKQIQEEATSMLYSLNAFCFHDTRVAVKFIKHIGTSAQFLRRIGIEGRWYASHGKELMALLSRMSIREFVLLNPYGFELKTVAKSCKAWFKYRNDTEEEVDRLLSLIYIGRCEYCFDGRRATRLRIKCPFKRIEHLPLKKELGELIDDQIL</sequence>
<dbReference type="InterPro" id="IPR038883">
    <property type="entry name" value="AN11006-like"/>
</dbReference>
<organism evidence="1 2">
    <name type="scientific">Elsinoe australis</name>
    <dbReference type="NCBI Taxonomy" id="40998"/>
    <lineage>
        <taxon>Eukaryota</taxon>
        <taxon>Fungi</taxon>
        <taxon>Dikarya</taxon>
        <taxon>Ascomycota</taxon>
        <taxon>Pezizomycotina</taxon>
        <taxon>Dothideomycetes</taxon>
        <taxon>Dothideomycetidae</taxon>
        <taxon>Myriangiales</taxon>
        <taxon>Elsinoaceae</taxon>
        <taxon>Elsinoe</taxon>
    </lineage>
</organism>
<comment type="caution">
    <text evidence="1">The sequence shown here is derived from an EMBL/GenBank/DDBJ whole genome shotgun (WGS) entry which is preliminary data.</text>
</comment>